<proteinExistence type="predicted"/>
<evidence type="ECO:0000313" key="1">
    <source>
        <dbReference type="EMBL" id="QOY34653.1"/>
    </source>
</evidence>
<dbReference type="RefSeq" id="WP_083388695.1">
    <property type="nucleotide sequence ID" value="NZ_CP063356.2"/>
</dbReference>
<gene>
    <name evidence="1" type="ORF">AWH56_018260</name>
</gene>
<accession>A0A7S7RAC2</accession>
<organism evidence="1 2">
    <name type="scientific">Anaerobacillus isosaccharinicus</name>
    <dbReference type="NCBI Taxonomy" id="1532552"/>
    <lineage>
        <taxon>Bacteria</taxon>
        <taxon>Bacillati</taxon>
        <taxon>Bacillota</taxon>
        <taxon>Bacilli</taxon>
        <taxon>Bacillales</taxon>
        <taxon>Bacillaceae</taxon>
        <taxon>Anaerobacillus</taxon>
    </lineage>
</organism>
<dbReference type="KEGG" id="aia:AWH56_018260"/>
<dbReference type="AlphaFoldDB" id="A0A7S7RAC2"/>
<name>A0A7S7RAC2_9BACI</name>
<protein>
    <submittedName>
        <fullName evidence="1">Uncharacterized protein</fullName>
    </submittedName>
</protein>
<dbReference type="EMBL" id="CP063356">
    <property type="protein sequence ID" value="QOY34653.1"/>
    <property type="molecule type" value="Genomic_DNA"/>
</dbReference>
<reference evidence="1 2" key="2">
    <citation type="journal article" date="2019" name="Int. J. Syst. Evol. Microbiol.">
        <title>Anaerobacillus isosaccharinicus sp. nov., an alkaliphilic bacterium which degrades isosaccharinic acid.</title>
        <authorList>
            <person name="Bassil N.M."/>
            <person name="Lloyd J.R."/>
        </authorList>
    </citation>
    <scope>NUCLEOTIDE SEQUENCE [LARGE SCALE GENOMIC DNA]</scope>
    <source>
        <strain evidence="1 2">NB2006</strain>
    </source>
</reference>
<dbReference type="Proteomes" id="UP000180175">
    <property type="component" value="Chromosome"/>
</dbReference>
<reference evidence="1 2" key="1">
    <citation type="journal article" date="2017" name="Genome Announc.">
        <title>Draft Genome Sequences of Four Alkaliphilic Bacteria Belonging to the Anaerobacillus Genus.</title>
        <authorList>
            <person name="Bassil N.M."/>
            <person name="Lloyd J.R."/>
        </authorList>
    </citation>
    <scope>NUCLEOTIDE SEQUENCE [LARGE SCALE GENOMIC DNA]</scope>
    <source>
        <strain evidence="1 2">NB2006</strain>
    </source>
</reference>
<evidence type="ECO:0000313" key="2">
    <source>
        <dbReference type="Proteomes" id="UP000180175"/>
    </source>
</evidence>
<sequence>MRFYVIDNSSRFKDDIYAFGEQVEQKTGDFEVCIKCELPVGMRKWLSPRMVKLSKLSFGDFVFGTFTTFLCSESFKVAYEKSDLIGITDFQDVQILKVNNSSKSIVLPQKYYHVTIKRGGTRIDEHKSNLIREVEEELCDICRVGTIKSFDSIHIDIPTWNGDDILYPTGLPGTILTSEKFYDFIKKYKFTNINLIPAKEYKSKWY</sequence>
<dbReference type="OrthoDB" id="2989227at2"/>
<keyword evidence="2" id="KW-1185">Reference proteome</keyword>